<keyword evidence="1" id="KW-0328">Glycosyltransferase</keyword>
<dbReference type="Proteomes" id="UP001433508">
    <property type="component" value="Unassembled WGS sequence"/>
</dbReference>
<reference evidence="2" key="1">
    <citation type="journal article" date="2024" name="Front. Bioeng. Biotechnol.">
        <title>Genome-scale model development and genomic sequencing of the oleaginous clade Lipomyces.</title>
        <authorList>
            <person name="Czajka J.J."/>
            <person name="Han Y."/>
            <person name="Kim J."/>
            <person name="Mondo S.J."/>
            <person name="Hofstad B.A."/>
            <person name="Robles A."/>
            <person name="Haridas S."/>
            <person name="Riley R."/>
            <person name="LaButti K."/>
            <person name="Pangilinan J."/>
            <person name="Andreopoulos W."/>
            <person name="Lipzen A."/>
            <person name="Yan J."/>
            <person name="Wang M."/>
            <person name="Ng V."/>
            <person name="Grigoriev I.V."/>
            <person name="Spatafora J.W."/>
            <person name="Magnuson J.K."/>
            <person name="Baker S.E."/>
            <person name="Pomraning K.R."/>
        </authorList>
    </citation>
    <scope>NUCLEOTIDE SEQUENCE [LARGE SCALE GENOMIC DNA]</scope>
    <source>
        <strain evidence="2">CBS 7786</strain>
    </source>
</reference>
<name>A0ACC3SX11_LIPKO</name>
<protein>
    <submittedName>
        <fullName evidence="1">Phosphatidylinositol N-acetylglucosaminyltransferase subunit C</fullName>
    </submittedName>
</protein>
<comment type="caution">
    <text evidence="1">The sequence shown here is derived from an EMBL/GenBank/DDBJ whole genome shotgun (WGS) entry which is preliminary data.</text>
</comment>
<sequence>MDYTRFTTSSGQSYIMNPAVVSRRPWRKLLWVRQPYPDNYVDASFLSQLKRNLHVQQYSFWALSSDSTVIISHVYSVAILVSVFVAIYKDKYNPAWFASIGSFCTLVGYFAWDGLGKENTTSRTATAKSAILIVSTLLGLSPVLKSLTQSTSSDSIWAISFWLFLLNVFFHDYSIGSKKTFPPTLSTNLAIAAATVLASRLSTTLSVFSFLLFSIELFGLFPIFSRWLRSYSFVAHLILTSILAVVTEVGMFYIGGWWALGVWSIAILSAVFVAPGWLIALQKYKNEIQGPWDPAKPVLRSR</sequence>
<dbReference type="EMBL" id="MU971395">
    <property type="protein sequence ID" value="KAK9236125.1"/>
    <property type="molecule type" value="Genomic_DNA"/>
</dbReference>
<accession>A0ACC3SX11</accession>
<organism evidence="1 2">
    <name type="scientific">Lipomyces kononenkoae</name>
    <name type="common">Yeast</name>
    <dbReference type="NCBI Taxonomy" id="34357"/>
    <lineage>
        <taxon>Eukaryota</taxon>
        <taxon>Fungi</taxon>
        <taxon>Dikarya</taxon>
        <taxon>Ascomycota</taxon>
        <taxon>Saccharomycotina</taxon>
        <taxon>Lipomycetes</taxon>
        <taxon>Lipomycetales</taxon>
        <taxon>Lipomycetaceae</taxon>
        <taxon>Lipomyces</taxon>
    </lineage>
</organism>
<proteinExistence type="predicted"/>
<gene>
    <name evidence="1" type="ORF">V1525DRAFT_407883</name>
</gene>
<evidence type="ECO:0000313" key="1">
    <source>
        <dbReference type="EMBL" id="KAK9236125.1"/>
    </source>
</evidence>
<evidence type="ECO:0000313" key="2">
    <source>
        <dbReference type="Proteomes" id="UP001433508"/>
    </source>
</evidence>
<keyword evidence="1" id="KW-0808">Transferase</keyword>
<keyword evidence="2" id="KW-1185">Reference proteome</keyword>